<dbReference type="InterPro" id="IPR012833">
    <property type="entry name" value="NrdD"/>
</dbReference>
<evidence type="ECO:0000313" key="6">
    <source>
        <dbReference type="Proteomes" id="UP001198983"/>
    </source>
</evidence>
<accession>A0AAX2ZMV3</accession>
<dbReference type="NCBIfam" id="NF005497">
    <property type="entry name" value="PRK07111.1"/>
    <property type="match status" value="1"/>
</dbReference>
<dbReference type="PROSITE" id="PS51161">
    <property type="entry name" value="ATP_CONE"/>
    <property type="match status" value="1"/>
</dbReference>
<name>A0AAX2ZMV3_9FIRM</name>
<dbReference type="EMBL" id="CP081135">
    <property type="protein sequence ID" value="UEL49662.1"/>
    <property type="molecule type" value="Genomic_DNA"/>
</dbReference>
<dbReference type="AlphaFoldDB" id="A0AAX2ZMV3"/>
<dbReference type="KEGG" id="tem:JW646_09840"/>
<evidence type="ECO:0000256" key="1">
    <source>
        <dbReference type="ARBA" id="ARBA00022741"/>
    </source>
</evidence>
<dbReference type="PANTHER" id="PTHR21075">
    <property type="entry name" value="ANAEROBIC RIBONUCLEOSIDE-TRIPHOSPHATE REDUCTASE"/>
    <property type="match status" value="1"/>
</dbReference>
<dbReference type="Pfam" id="PF13597">
    <property type="entry name" value="NRDD"/>
    <property type="match status" value="1"/>
</dbReference>
<dbReference type="NCBIfam" id="TIGR02487">
    <property type="entry name" value="NrdD"/>
    <property type="match status" value="1"/>
</dbReference>
<dbReference type="GO" id="GO:0004748">
    <property type="term" value="F:ribonucleoside-diphosphate reductase activity, thioredoxin disulfide as acceptor"/>
    <property type="evidence" value="ECO:0007669"/>
    <property type="project" value="TreeGrafter"/>
</dbReference>
<evidence type="ECO:0000256" key="3">
    <source>
        <dbReference type="PROSITE-ProRule" id="PRU00492"/>
    </source>
</evidence>
<protein>
    <submittedName>
        <fullName evidence="5">Anaerobic ribonucleoside triphosphate reductase</fullName>
        <ecNumber evidence="5">1.17.4.2</ecNumber>
    </submittedName>
</protein>
<keyword evidence="5" id="KW-0560">Oxidoreductase</keyword>
<keyword evidence="1 3" id="KW-0547">Nucleotide-binding</keyword>
<dbReference type="InterPro" id="IPR005144">
    <property type="entry name" value="ATP-cone_dom"/>
</dbReference>
<organism evidence="5 6">
    <name type="scientific">Terrisporobacter hibernicus</name>
    <dbReference type="NCBI Taxonomy" id="2813371"/>
    <lineage>
        <taxon>Bacteria</taxon>
        <taxon>Bacillati</taxon>
        <taxon>Bacillota</taxon>
        <taxon>Clostridia</taxon>
        <taxon>Peptostreptococcales</taxon>
        <taxon>Peptostreptococcaceae</taxon>
        <taxon>Terrisporobacter</taxon>
    </lineage>
</organism>
<feature type="domain" description="ATP-cone" evidence="4">
    <location>
        <begin position="3"/>
        <end position="100"/>
    </location>
</feature>
<dbReference type="RefSeq" id="WP_074920463.1">
    <property type="nucleotide sequence ID" value="NZ_CP081135.1"/>
</dbReference>
<proteinExistence type="predicted"/>
<dbReference type="GO" id="GO:0031250">
    <property type="term" value="C:anaerobic ribonucleoside-triphosphate reductase complex"/>
    <property type="evidence" value="ECO:0007669"/>
    <property type="project" value="TreeGrafter"/>
</dbReference>
<sequence length="783" mass="88890">MLEYIRKRDGRIVKLNEDRITRAIFKAASEVAKEEGIVPSYEMSEELSQNVIKILNSKFNDTIPGVEDIQNIVVKVLIEDGHARTSEKYITYRNERSRIRNSRTRLMKSISQITFEDASDANIKRENANIDGNTAMGTMLQYGSTVSKEFCKTFVLKPEHVNAHDSGDIHIHDMDFLNMGTLTCCQIKLDKLFKNGFSTGHGFLREPNSIMSYGALAAIAIQSDQNDQHGGQSIPFFDYDMSKGVYKTFRKLYIDNLLKGIELLVNESDTEKLKDIVYSTEDETGLKVGLKQDDKYKFMEREKLIKEFSIDSNTAIRIQEFAYKEAYKETDKQTYQSMEGFIHNLNTMHSRAGAQVPFSSINFGTDTSLEGRMVSKNLLLSMEKGLGNGETAIFPILIFKVKEGVNLNESDPNYDLFKLSCRVSAKRLFPNFSFLDAPFNIEYYEPNNPETEATYMGCRTRVMSNVCGKNEVSGRGNLSFTTINLPRLGIEHGIIKNDKTDIDGFFKDLDNKIALVIDELLERMEIQGNRKVKNFPFLMGQGIWRDSDKLNYDDKLDEVIKQGTLTLGFIGLAECLIGLIGKHHGESEEAQELGLKIISHMRKRMDEATDKYKLNFSLIATPAEGLSGRFTDIDKNIYGEIKGITDKEYYTNSFHVPVYYNINAYDKIKKEAPYHSLTNGGHITYVELDGDTSNNLEAFETIIRAMKESGIGYGSVNHPVDRDPICGYSGVIEGFVCPKCGRNEKDSDMKFERIRRITGYLVGTVDRFNDAKKAEVRDRVKHK</sequence>
<evidence type="ECO:0000313" key="5">
    <source>
        <dbReference type="EMBL" id="UEL49662.1"/>
    </source>
</evidence>
<dbReference type="Gene3D" id="3.20.70.20">
    <property type="match status" value="1"/>
</dbReference>
<dbReference type="GO" id="GO:0009265">
    <property type="term" value="P:2'-deoxyribonucleotide biosynthetic process"/>
    <property type="evidence" value="ECO:0007669"/>
    <property type="project" value="TreeGrafter"/>
</dbReference>
<dbReference type="GO" id="GO:0008998">
    <property type="term" value="F:ribonucleoside-triphosphate reductase (thioredoxin) activity"/>
    <property type="evidence" value="ECO:0007669"/>
    <property type="project" value="UniProtKB-EC"/>
</dbReference>
<dbReference type="SUPFAM" id="SSF51998">
    <property type="entry name" value="PFL-like glycyl radical enzymes"/>
    <property type="match status" value="1"/>
</dbReference>
<keyword evidence="6" id="KW-1185">Reference proteome</keyword>
<dbReference type="Proteomes" id="UP001198983">
    <property type="component" value="Chromosome"/>
</dbReference>
<dbReference type="CDD" id="cd01675">
    <property type="entry name" value="RNR_III"/>
    <property type="match status" value="1"/>
</dbReference>
<keyword evidence="2 3" id="KW-0067">ATP-binding</keyword>
<dbReference type="GO" id="GO:0006260">
    <property type="term" value="P:DNA replication"/>
    <property type="evidence" value="ECO:0007669"/>
    <property type="project" value="InterPro"/>
</dbReference>
<gene>
    <name evidence="5" type="ORF">JW646_09840</name>
</gene>
<reference evidence="5 6" key="1">
    <citation type="journal article" date="2023" name="Int. J. Syst. Evol. Microbiol.">
        <title>Terrisporobacter hibernicus sp. nov., isolated from bovine faeces in Northern Ireland.</title>
        <authorList>
            <person name="Mitchell M."/>
            <person name="Nguyen S.V."/>
            <person name="Connor M."/>
            <person name="Fairley D.J."/>
            <person name="Donoghue O."/>
            <person name="Marshall H."/>
            <person name="Koolman L."/>
            <person name="McMullan G."/>
            <person name="Schaffer K.E."/>
            <person name="McGrath J.W."/>
            <person name="Fanning S."/>
        </authorList>
    </citation>
    <scope>NUCLEOTIDE SEQUENCE [LARGE SCALE GENOMIC DNA]</scope>
    <source>
        <strain evidence="5 6">MCA3</strain>
    </source>
</reference>
<dbReference type="Pfam" id="PF03477">
    <property type="entry name" value="ATP-cone"/>
    <property type="match status" value="1"/>
</dbReference>
<dbReference type="EC" id="1.17.4.2" evidence="5"/>
<evidence type="ECO:0000259" key="4">
    <source>
        <dbReference type="PROSITE" id="PS51161"/>
    </source>
</evidence>
<dbReference type="GO" id="GO:0005524">
    <property type="term" value="F:ATP binding"/>
    <property type="evidence" value="ECO:0007669"/>
    <property type="project" value="UniProtKB-UniRule"/>
</dbReference>
<dbReference type="PANTHER" id="PTHR21075:SF0">
    <property type="entry name" value="ANAEROBIC RIBONUCLEOSIDE-TRIPHOSPHATE REDUCTASE"/>
    <property type="match status" value="1"/>
</dbReference>
<evidence type="ECO:0000256" key="2">
    <source>
        <dbReference type="ARBA" id="ARBA00022840"/>
    </source>
</evidence>